<gene>
    <name evidence="2" type="ORF">PSNMU_V1.4_AUG-EV-PASAV3_0029070</name>
</gene>
<feature type="compositionally biased region" description="Polar residues" evidence="1">
    <location>
        <begin position="137"/>
        <end position="146"/>
    </location>
</feature>
<feature type="compositionally biased region" description="Low complexity" evidence="1">
    <location>
        <begin position="196"/>
        <end position="205"/>
    </location>
</feature>
<feature type="region of interest" description="Disordered" evidence="1">
    <location>
        <begin position="20"/>
        <end position="227"/>
    </location>
</feature>
<feature type="compositionally biased region" description="Pro residues" evidence="1">
    <location>
        <begin position="114"/>
        <end position="126"/>
    </location>
</feature>
<dbReference type="AlphaFoldDB" id="A0A448Z290"/>
<organism evidence="2 3">
    <name type="scientific">Pseudo-nitzschia multistriata</name>
    <dbReference type="NCBI Taxonomy" id="183589"/>
    <lineage>
        <taxon>Eukaryota</taxon>
        <taxon>Sar</taxon>
        <taxon>Stramenopiles</taxon>
        <taxon>Ochrophyta</taxon>
        <taxon>Bacillariophyta</taxon>
        <taxon>Bacillariophyceae</taxon>
        <taxon>Bacillariophycidae</taxon>
        <taxon>Bacillariales</taxon>
        <taxon>Bacillariaceae</taxon>
        <taxon>Pseudo-nitzschia</taxon>
    </lineage>
</organism>
<proteinExistence type="predicted"/>
<dbReference type="EMBL" id="CAACVS010000080">
    <property type="protein sequence ID" value="VEU36156.1"/>
    <property type="molecule type" value="Genomic_DNA"/>
</dbReference>
<keyword evidence="3" id="KW-1185">Reference proteome</keyword>
<feature type="compositionally biased region" description="Low complexity" evidence="1">
    <location>
        <begin position="29"/>
        <end position="45"/>
    </location>
</feature>
<dbReference type="Proteomes" id="UP000291116">
    <property type="component" value="Unassembled WGS sequence"/>
</dbReference>
<evidence type="ECO:0000256" key="1">
    <source>
        <dbReference type="SAM" id="MobiDB-lite"/>
    </source>
</evidence>
<feature type="compositionally biased region" description="Basic and acidic residues" evidence="1">
    <location>
        <begin position="52"/>
        <end position="69"/>
    </location>
</feature>
<feature type="compositionally biased region" description="Low complexity" evidence="1">
    <location>
        <begin position="96"/>
        <end position="113"/>
    </location>
</feature>
<name>A0A448Z290_9STRA</name>
<accession>A0A448Z290</accession>
<sequence>MQLCNAPRVSLLSEMFSLEDSEADGHGGSSSNNSNNININNNSNSNKKRSGNRCDPHPEHDRELFHEWEGPSTGSPWAARQEAFLPATEPEQVALSVTASYSTSPSSSFGIPPWSSPMVPPPSPPPEEAHPPLVLFSRSSRSQPSTKDLPVLRPRNALRNAPPAVCPGQRIRRSSPTEKIRSPPGGLSRDENGNNQQFPQQQQQQRQEEQQARAKSSCPETSLSLSLSLGTLAQEYEKDTLRMLERIQKSRSFEQTAKQKKQDLRPGNCPAAKTRTRTPTRTAPTSFLQHPQPPVESIASEAAPWKENRGVDSQKPGDFYIGDEEAGDGFLAGGHAPAQQPQETTLLLGPGGVGHEHERETGEDIFELDL</sequence>
<evidence type="ECO:0000313" key="3">
    <source>
        <dbReference type="Proteomes" id="UP000291116"/>
    </source>
</evidence>
<evidence type="ECO:0000313" key="2">
    <source>
        <dbReference type="EMBL" id="VEU36156.1"/>
    </source>
</evidence>
<feature type="region of interest" description="Disordered" evidence="1">
    <location>
        <begin position="252"/>
        <end position="370"/>
    </location>
</feature>
<feature type="compositionally biased region" description="Low complexity" evidence="1">
    <location>
        <begin position="270"/>
        <end position="285"/>
    </location>
</feature>
<protein>
    <submittedName>
        <fullName evidence="2">Uncharacterized protein</fullName>
    </submittedName>
</protein>
<reference evidence="2 3" key="1">
    <citation type="submission" date="2019-01" db="EMBL/GenBank/DDBJ databases">
        <authorList>
            <person name="Ferrante I. M."/>
        </authorList>
    </citation>
    <scope>NUCLEOTIDE SEQUENCE [LARGE SCALE GENOMIC DNA]</scope>
    <source>
        <strain evidence="2 3">B856</strain>
    </source>
</reference>